<sequence length="178" mass="20366">MEFRGGDDWDDLFHECRESAYHMEVRDTYAVASESEPLRRFLEGEPPPVYDKSDWTDLIREMTGRGVAVSRIRVVTVPHSDYQRWLLSVTGENVGAGEDIRYLPRHLVDTADVPADDWWLFDGRRVAFNLVDQAGCPAGVAVTTDPEIAAYCRAVRQRLWPSATPYREYIDESPVDSR</sequence>
<comment type="caution">
    <text evidence="2">The sequence shown here is derived from an EMBL/GenBank/DDBJ whole genome shotgun (WGS) entry which is preliminary data.</text>
</comment>
<gene>
    <name evidence="2" type="ORF">AWN90_32955</name>
</gene>
<feature type="domain" description="DUF6879" evidence="1">
    <location>
        <begin position="7"/>
        <end position="170"/>
    </location>
</feature>
<evidence type="ECO:0000259" key="1">
    <source>
        <dbReference type="Pfam" id="PF21806"/>
    </source>
</evidence>
<dbReference type="RefSeq" id="WP_067590814.1">
    <property type="nucleotide sequence ID" value="NZ_JABMCZ010000001.1"/>
</dbReference>
<dbReference type="STRING" id="455432.AWN90_32955"/>
<keyword evidence="3" id="KW-1185">Reference proteome</keyword>
<dbReference type="OrthoDB" id="3821358at2"/>
<name>A0A164MKQ1_9NOCA</name>
<proteinExistence type="predicted"/>
<dbReference type="AlphaFoldDB" id="A0A164MKQ1"/>
<dbReference type="InterPro" id="IPR049244">
    <property type="entry name" value="DUF6879"/>
</dbReference>
<evidence type="ECO:0000313" key="3">
    <source>
        <dbReference type="Proteomes" id="UP000076512"/>
    </source>
</evidence>
<reference evidence="2 3" key="1">
    <citation type="submission" date="2016-04" db="EMBL/GenBank/DDBJ databases">
        <authorList>
            <person name="Evans L.H."/>
            <person name="Alamgir A."/>
            <person name="Owens N."/>
            <person name="Weber N.D."/>
            <person name="Virtaneva K."/>
            <person name="Barbian K."/>
            <person name="Babar A."/>
            <person name="Rosenke K."/>
        </authorList>
    </citation>
    <scope>NUCLEOTIDE SEQUENCE [LARGE SCALE GENOMIC DNA]</scope>
    <source>
        <strain evidence="2 3">IFM 0406</strain>
    </source>
</reference>
<evidence type="ECO:0000313" key="2">
    <source>
        <dbReference type="EMBL" id="KZM73444.1"/>
    </source>
</evidence>
<accession>A0A164MKQ1</accession>
<dbReference type="Pfam" id="PF21806">
    <property type="entry name" value="DUF6879"/>
    <property type="match status" value="1"/>
</dbReference>
<dbReference type="EMBL" id="LWGR01000007">
    <property type="protein sequence ID" value="KZM73444.1"/>
    <property type="molecule type" value="Genomic_DNA"/>
</dbReference>
<organism evidence="2 3">
    <name type="scientific">Nocardia terpenica</name>
    <dbReference type="NCBI Taxonomy" id="455432"/>
    <lineage>
        <taxon>Bacteria</taxon>
        <taxon>Bacillati</taxon>
        <taxon>Actinomycetota</taxon>
        <taxon>Actinomycetes</taxon>
        <taxon>Mycobacteriales</taxon>
        <taxon>Nocardiaceae</taxon>
        <taxon>Nocardia</taxon>
    </lineage>
</organism>
<protein>
    <recommendedName>
        <fullName evidence="1">DUF6879 domain-containing protein</fullName>
    </recommendedName>
</protein>
<dbReference type="Proteomes" id="UP000076512">
    <property type="component" value="Unassembled WGS sequence"/>
</dbReference>